<evidence type="ECO:0000313" key="4">
    <source>
        <dbReference type="EMBL" id="SFK10888.1"/>
    </source>
</evidence>
<gene>
    <name evidence="4" type="ORF">SAMN04488082_11461</name>
</gene>
<proteinExistence type="predicted"/>
<evidence type="ECO:0000256" key="3">
    <source>
        <dbReference type="PROSITE-ProRule" id="PRU00339"/>
    </source>
</evidence>
<dbReference type="AlphaFoldDB" id="A0A1I3WTM2"/>
<dbReference type="Pfam" id="PF07719">
    <property type="entry name" value="TPR_2"/>
    <property type="match status" value="1"/>
</dbReference>
<keyword evidence="1" id="KW-0677">Repeat</keyword>
<evidence type="ECO:0000256" key="1">
    <source>
        <dbReference type="ARBA" id="ARBA00022737"/>
    </source>
</evidence>
<dbReference type="PROSITE" id="PS50005">
    <property type="entry name" value="TPR"/>
    <property type="match status" value="2"/>
</dbReference>
<name>A0A1I3WTM2_9BACT</name>
<accession>A0A1I3WTM2</accession>
<dbReference type="SMART" id="SM00028">
    <property type="entry name" value="TPR"/>
    <property type="match status" value="3"/>
</dbReference>
<dbReference type="InterPro" id="IPR011990">
    <property type="entry name" value="TPR-like_helical_dom_sf"/>
</dbReference>
<reference evidence="5" key="1">
    <citation type="submission" date="2016-10" db="EMBL/GenBank/DDBJ databases">
        <authorList>
            <person name="Varghese N."/>
            <person name="Submissions S."/>
        </authorList>
    </citation>
    <scope>NUCLEOTIDE SEQUENCE [LARGE SCALE GENOMIC DNA]</scope>
    <source>
        <strain evidence="5">DSM 5918</strain>
    </source>
</reference>
<dbReference type="SUPFAM" id="SSF48452">
    <property type="entry name" value="TPR-like"/>
    <property type="match status" value="1"/>
</dbReference>
<dbReference type="Gene3D" id="1.25.40.10">
    <property type="entry name" value="Tetratricopeptide repeat domain"/>
    <property type="match status" value="2"/>
</dbReference>
<dbReference type="InterPro" id="IPR050498">
    <property type="entry name" value="Ycf3"/>
</dbReference>
<dbReference type="RefSeq" id="WP_143075635.1">
    <property type="nucleotide sequence ID" value="NZ_FORX01000014.1"/>
</dbReference>
<evidence type="ECO:0000256" key="2">
    <source>
        <dbReference type="ARBA" id="ARBA00022803"/>
    </source>
</evidence>
<evidence type="ECO:0000313" key="5">
    <source>
        <dbReference type="Proteomes" id="UP000198635"/>
    </source>
</evidence>
<dbReference type="InterPro" id="IPR019734">
    <property type="entry name" value="TPR_rpt"/>
</dbReference>
<keyword evidence="5" id="KW-1185">Reference proteome</keyword>
<organism evidence="4 5">
    <name type="scientific">Desulfomicrobium apsheronum</name>
    <dbReference type="NCBI Taxonomy" id="52560"/>
    <lineage>
        <taxon>Bacteria</taxon>
        <taxon>Pseudomonadati</taxon>
        <taxon>Thermodesulfobacteriota</taxon>
        <taxon>Desulfovibrionia</taxon>
        <taxon>Desulfovibrionales</taxon>
        <taxon>Desulfomicrobiaceae</taxon>
        <taxon>Desulfomicrobium</taxon>
    </lineage>
</organism>
<sequence>MKNSTLLISLVTLSLLTLVGPIMCRAGESHAKEQASFASPDLNNARMAAAQANQNMKAGQGPQAGQNISGAIASFTKAANQAPNSADAHFALGEALARAEHFQEALVRYTLAVTLDPSHTKALYSRSQLCRRMALHAQAYKDLSQLIVLKPGVADYHYQRGTVLMKLKNITEAYRDFLRAYELDKKYPKPTLLWDKEKETVATKRV</sequence>
<dbReference type="PANTHER" id="PTHR44858">
    <property type="entry name" value="TETRATRICOPEPTIDE REPEAT PROTEIN 6"/>
    <property type="match status" value="1"/>
</dbReference>
<dbReference type="Proteomes" id="UP000198635">
    <property type="component" value="Unassembled WGS sequence"/>
</dbReference>
<dbReference type="EMBL" id="FORX01000014">
    <property type="protein sequence ID" value="SFK10888.1"/>
    <property type="molecule type" value="Genomic_DNA"/>
</dbReference>
<keyword evidence="2 3" id="KW-0802">TPR repeat</keyword>
<dbReference type="PANTHER" id="PTHR44858:SF1">
    <property type="entry name" value="UDP-N-ACETYLGLUCOSAMINE--PEPTIDE N-ACETYLGLUCOSAMINYLTRANSFERASE SPINDLY-RELATED"/>
    <property type="match status" value="1"/>
</dbReference>
<feature type="repeat" description="TPR" evidence="3">
    <location>
        <begin position="86"/>
        <end position="119"/>
    </location>
</feature>
<protein>
    <submittedName>
        <fullName evidence="4">Tetratricopeptide repeat-containing protein</fullName>
    </submittedName>
</protein>
<dbReference type="STRING" id="52560.SAMN04488082_11461"/>
<dbReference type="OrthoDB" id="9813074at2"/>
<feature type="repeat" description="TPR" evidence="3">
    <location>
        <begin position="154"/>
        <end position="187"/>
    </location>
</feature>
<dbReference type="InterPro" id="IPR013105">
    <property type="entry name" value="TPR_2"/>
</dbReference>